<sequence>MLSRLATNITRCRAPLHLREQPAWVWARYLQRDAVRLTDHPKPPLAFVFDIDGVLIRGEDVLPPARRALAMLEEMKLPYILLTNGGGVSEQARCKKLTAQLGFEIHPNQYIQAHTIRAFQSWPYILVT</sequence>
<dbReference type="Gene3D" id="3.40.50.1000">
    <property type="entry name" value="HAD superfamily/HAD-like"/>
    <property type="match status" value="1"/>
</dbReference>
<protein>
    <submittedName>
        <fullName evidence="1">Haloacid dehalogenase-like hydrolase-domain-containing protein</fullName>
    </submittedName>
</protein>
<dbReference type="InterPro" id="IPR023214">
    <property type="entry name" value="HAD_sf"/>
</dbReference>
<dbReference type="Proteomes" id="UP001215280">
    <property type="component" value="Unassembled WGS sequence"/>
</dbReference>
<organism evidence="1 2">
    <name type="scientific">Mycena maculata</name>
    <dbReference type="NCBI Taxonomy" id="230809"/>
    <lineage>
        <taxon>Eukaryota</taxon>
        <taxon>Fungi</taxon>
        <taxon>Dikarya</taxon>
        <taxon>Basidiomycota</taxon>
        <taxon>Agaricomycotina</taxon>
        <taxon>Agaricomycetes</taxon>
        <taxon>Agaricomycetidae</taxon>
        <taxon>Agaricales</taxon>
        <taxon>Marasmiineae</taxon>
        <taxon>Mycenaceae</taxon>
        <taxon>Mycena</taxon>
    </lineage>
</organism>
<gene>
    <name evidence="1" type="ORF">DFH07DRAFT_860720</name>
</gene>
<accession>A0AAD7MIP8</accession>
<dbReference type="Pfam" id="PF13344">
    <property type="entry name" value="Hydrolase_6"/>
    <property type="match status" value="1"/>
</dbReference>
<dbReference type="InterPro" id="IPR006357">
    <property type="entry name" value="HAD-SF_hydro_IIA"/>
</dbReference>
<name>A0AAD7MIP8_9AGAR</name>
<dbReference type="AlphaFoldDB" id="A0AAD7MIP8"/>
<dbReference type="SUPFAM" id="SSF56784">
    <property type="entry name" value="HAD-like"/>
    <property type="match status" value="1"/>
</dbReference>
<keyword evidence="2" id="KW-1185">Reference proteome</keyword>
<dbReference type="InterPro" id="IPR036412">
    <property type="entry name" value="HAD-like_sf"/>
</dbReference>
<reference evidence="1" key="1">
    <citation type="submission" date="2023-03" db="EMBL/GenBank/DDBJ databases">
        <title>Massive genome expansion in bonnet fungi (Mycena s.s.) driven by repeated elements and novel gene families across ecological guilds.</title>
        <authorList>
            <consortium name="Lawrence Berkeley National Laboratory"/>
            <person name="Harder C.B."/>
            <person name="Miyauchi S."/>
            <person name="Viragh M."/>
            <person name="Kuo A."/>
            <person name="Thoen E."/>
            <person name="Andreopoulos B."/>
            <person name="Lu D."/>
            <person name="Skrede I."/>
            <person name="Drula E."/>
            <person name="Henrissat B."/>
            <person name="Morin E."/>
            <person name="Kohler A."/>
            <person name="Barry K."/>
            <person name="LaButti K."/>
            <person name="Morin E."/>
            <person name="Salamov A."/>
            <person name="Lipzen A."/>
            <person name="Mereny Z."/>
            <person name="Hegedus B."/>
            <person name="Baldrian P."/>
            <person name="Stursova M."/>
            <person name="Weitz H."/>
            <person name="Taylor A."/>
            <person name="Grigoriev I.V."/>
            <person name="Nagy L.G."/>
            <person name="Martin F."/>
            <person name="Kauserud H."/>
        </authorList>
    </citation>
    <scope>NUCLEOTIDE SEQUENCE</scope>
    <source>
        <strain evidence="1">CBHHK188m</strain>
    </source>
</reference>
<proteinExistence type="predicted"/>
<evidence type="ECO:0000313" key="2">
    <source>
        <dbReference type="Proteomes" id="UP001215280"/>
    </source>
</evidence>
<dbReference type="GO" id="GO:0016787">
    <property type="term" value="F:hydrolase activity"/>
    <property type="evidence" value="ECO:0007669"/>
    <property type="project" value="UniProtKB-KW"/>
</dbReference>
<comment type="caution">
    <text evidence="1">The sequence shown here is derived from an EMBL/GenBank/DDBJ whole genome shotgun (WGS) entry which is preliminary data.</text>
</comment>
<dbReference type="EMBL" id="JARJLG010000311">
    <property type="protein sequence ID" value="KAJ7718007.1"/>
    <property type="molecule type" value="Genomic_DNA"/>
</dbReference>
<keyword evidence="1" id="KW-0378">Hydrolase</keyword>
<evidence type="ECO:0000313" key="1">
    <source>
        <dbReference type="EMBL" id="KAJ7718007.1"/>
    </source>
</evidence>